<accession>A0A4Y8ZL31</accession>
<protein>
    <submittedName>
        <fullName evidence="1">Nuclear transport factor 2 family protein</fullName>
    </submittedName>
</protein>
<dbReference type="OrthoDB" id="7433504at2"/>
<dbReference type="PROSITE" id="PS51257">
    <property type="entry name" value="PROKAR_LIPOPROTEIN"/>
    <property type="match status" value="1"/>
</dbReference>
<reference evidence="1 2" key="1">
    <citation type="submission" date="2019-03" db="EMBL/GenBank/DDBJ databases">
        <title>Genome sequence of Sphingomonas sp. 17J27-24.</title>
        <authorList>
            <person name="Kim M."/>
            <person name="Maeng S."/>
            <person name="Sathiyaraj S."/>
        </authorList>
    </citation>
    <scope>NUCLEOTIDE SEQUENCE [LARGE SCALE GENOMIC DNA]</scope>
    <source>
        <strain evidence="1 2">17J27-24</strain>
    </source>
</reference>
<organism evidence="1 2">
    <name type="scientific">Sphingomonas parva</name>
    <dbReference type="NCBI Taxonomy" id="2555898"/>
    <lineage>
        <taxon>Bacteria</taxon>
        <taxon>Pseudomonadati</taxon>
        <taxon>Pseudomonadota</taxon>
        <taxon>Alphaproteobacteria</taxon>
        <taxon>Sphingomonadales</taxon>
        <taxon>Sphingomonadaceae</taxon>
        <taxon>Sphingomonas</taxon>
    </lineage>
</organism>
<name>A0A4Y8ZL31_9SPHN</name>
<proteinExistence type="predicted"/>
<comment type="caution">
    <text evidence="1">The sequence shown here is derived from an EMBL/GenBank/DDBJ whole genome shotgun (WGS) entry which is preliminary data.</text>
</comment>
<sequence length="161" mass="17274">MKHVLAGVAALSLISCQSTGPHDGSLGSAPRSCSSEADLESVAATVRAFYDALARDDGAAVRGLTTETFYAFEIGKRYSGPELSKLIADAHASGRIMQWNIGTVDARIDCSVAFAAWENVGAAGTAARLEPRAWLESALLVRREGRWRIDMLHSTPKDPRK</sequence>
<evidence type="ECO:0000313" key="2">
    <source>
        <dbReference type="Proteomes" id="UP000298213"/>
    </source>
</evidence>
<dbReference type="Proteomes" id="UP000298213">
    <property type="component" value="Unassembled WGS sequence"/>
</dbReference>
<dbReference type="RefSeq" id="WP_135089946.1">
    <property type="nucleotide sequence ID" value="NZ_SPDV01000057.1"/>
</dbReference>
<dbReference type="EMBL" id="SPDV01000057">
    <property type="protein sequence ID" value="TFI56713.1"/>
    <property type="molecule type" value="Genomic_DNA"/>
</dbReference>
<dbReference type="SUPFAM" id="SSF54427">
    <property type="entry name" value="NTF2-like"/>
    <property type="match status" value="1"/>
</dbReference>
<dbReference type="InterPro" id="IPR032710">
    <property type="entry name" value="NTF2-like_dom_sf"/>
</dbReference>
<gene>
    <name evidence="1" type="ORF">E2493_18715</name>
</gene>
<keyword evidence="2" id="KW-1185">Reference proteome</keyword>
<dbReference type="Gene3D" id="3.10.450.50">
    <property type="match status" value="1"/>
</dbReference>
<evidence type="ECO:0000313" key="1">
    <source>
        <dbReference type="EMBL" id="TFI56713.1"/>
    </source>
</evidence>
<dbReference type="AlphaFoldDB" id="A0A4Y8ZL31"/>